<evidence type="ECO:0000256" key="5">
    <source>
        <dbReference type="ARBA" id="ARBA00022574"/>
    </source>
</evidence>
<dbReference type="GO" id="GO:0005774">
    <property type="term" value="C:vacuolar membrane"/>
    <property type="evidence" value="ECO:0007669"/>
    <property type="project" value="TreeGrafter"/>
</dbReference>
<keyword evidence="6" id="KW-0479">Metal-binding</keyword>
<dbReference type="PANTHER" id="PTHR46200:SF1">
    <property type="entry name" value="GATOR COMPLEX PROTEIN WDR24"/>
    <property type="match status" value="1"/>
</dbReference>
<protein>
    <recommendedName>
        <fullName evidence="3">Restriction of telomere capping protein 1</fullName>
    </recommendedName>
</protein>
<dbReference type="InterPro" id="IPR037590">
    <property type="entry name" value="WDR24"/>
</dbReference>
<feature type="repeat" description="WD" evidence="11">
    <location>
        <begin position="316"/>
        <end position="349"/>
    </location>
</feature>
<dbReference type="Proteomes" id="UP000189911">
    <property type="component" value="Chromosome F"/>
</dbReference>
<dbReference type="SUPFAM" id="SSF50978">
    <property type="entry name" value="WD40 repeat-like"/>
    <property type="match status" value="1"/>
</dbReference>
<organism evidence="14 15">
    <name type="scientific">Lachancea nothofagi CBS 11611</name>
    <dbReference type="NCBI Taxonomy" id="1266666"/>
    <lineage>
        <taxon>Eukaryota</taxon>
        <taxon>Fungi</taxon>
        <taxon>Dikarya</taxon>
        <taxon>Ascomycota</taxon>
        <taxon>Saccharomycotina</taxon>
        <taxon>Saccharomycetes</taxon>
        <taxon>Saccharomycetales</taxon>
        <taxon>Saccharomycetaceae</taxon>
        <taxon>Lachancea</taxon>
    </lineage>
</organism>
<feature type="region of interest" description="Disordered" evidence="12">
    <location>
        <begin position="549"/>
        <end position="577"/>
    </location>
</feature>
<dbReference type="PROSITE" id="PS00678">
    <property type="entry name" value="WD_REPEATS_1"/>
    <property type="match status" value="2"/>
</dbReference>
<evidence type="ECO:0000256" key="3">
    <source>
        <dbReference type="ARBA" id="ARBA00015098"/>
    </source>
</evidence>
<dbReference type="InterPro" id="IPR049566">
    <property type="entry name" value="WDR59_RTC1-like_RING_Znf"/>
</dbReference>
<feature type="region of interest" description="Disordered" evidence="12">
    <location>
        <begin position="957"/>
        <end position="992"/>
    </location>
</feature>
<dbReference type="EMBL" id="LT598452">
    <property type="protein sequence ID" value="SCU99110.1"/>
    <property type="molecule type" value="Genomic_DNA"/>
</dbReference>
<comment type="similarity">
    <text evidence="2">Belongs to the WD repeat RTC1 family.</text>
</comment>
<feature type="compositionally biased region" description="Low complexity" evidence="12">
    <location>
        <begin position="18"/>
        <end position="27"/>
    </location>
</feature>
<feature type="compositionally biased region" description="Polar residues" evidence="12">
    <location>
        <begin position="1"/>
        <end position="17"/>
    </location>
</feature>
<evidence type="ECO:0000256" key="8">
    <source>
        <dbReference type="ARBA" id="ARBA00022771"/>
    </source>
</evidence>
<dbReference type="InterPro" id="IPR015943">
    <property type="entry name" value="WD40/YVTN_repeat-like_dom_sf"/>
</dbReference>
<evidence type="ECO:0000256" key="12">
    <source>
        <dbReference type="SAM" id="MobiDB-lite"/>
    </source>
</evidence>
<evidence type="ECO:0000313" key="14">
    <source>
        <dbReference type="EMBL" id="SCU99110.1"/>
    </source>
</evidence>
<feature type="compositionally biased region" description="Acidic residues" evidence="12">
    <location>
        <begin position="957"/>
        <end position="971"/>
    </location>
</feature>
<dbReference type="InterPro" id="IPR001841">
    <property type="entry name" value="Znf_RING"/>
</dbReference>
<keyword evidence="9" id="KW-0862">Zinc</keyword>
<evidence type="ECO:0000256" key="2">
    <source>
        <dbReference type="ARBA" id="ARBA00008863"/>
    </source>
</evidence>
<dbReference type="CDD" id="cd16488">
    <property type="entry name" value="mRING-H2-C3H3C2_Mio-like"/>
    <property type="match status" value="1"/>
</dbReference>
<keyword evidence="4" id="KW-0926">Vacuole</keyword>
<feature type="region of interest" description="Disordered" evidence="12">
    <location>
        <begin position="1012"/>
        <end position="1085"/>
    </location>
</feature>
<feature type="domain" description="RING-type" evidence="13">
    <location>
        <begin position="1248"/>
        <end position="1287"/>
    </location>
</feature>
<dbReference type="PROSITE" id="PS50082">
    <property type="entry name" value="WD_REPEATS_2"/>
    <property type="match status" value="2"/>
</dbReference>
<comment type="subcellular location">
    <subcellularLocation>
        <location evidence="1">Vacuole</location>
    </subcellularLocation>
</comment>
<keyword evidence="8 10" id="KW-0863">Zinc-finger</keyword>
<evidence type="ECO:0000259" key="13">
    <source>
        <dbReference type="PROSITE" id="PS50089"/>
    </source>
</evidence>
<evidence type="ECO:0000256" key="1">
    <source>
        <dbReference type="ARBA" id="ARBA00004116"/>
    </source>
</evidence>
<dbReference type="GO" id="GO:1904263">
    <property type="term" value="P:positive regulation of TORC1 signaling"/>
    <property type="evidence" value="ECO:0007669"/>
    <property type="project" value="TreeGrafter"/>
</dbReference>
<dbReference type="Pfam" id="PF00400">
    <property type="entry name" value="WD40"/>
    <property type="match status" value="2"/>
</dbReference>
<keyword evidence="15" id="KW-1185">Reference proteome</keyword>
<feature type="repeat" description="WD" evidence="11">
    <location>
        <begin position="210"/>
        <end position="252"/>
    </location>
</feature>
<feature type="region of interest" description="Disordered" evidence="12">
    <location>
        <begin position="732"/>
        <end position="755"/>
    </location>
</feature>
<name>A0A1G4K5M4_9SACH</name>
<evidence type="ECO:0000256" key="9">
    <source>
        <dbReference type="ARBA" id="ARBA00022833"/>
    </source>
</evidence>
<reference evidence="15" key="1">
    <citation type="submission" date="2016-03" db="EMBL/GenBank/DDBJ databases">
        <authorList>
            <person name="Devillers Hugo."/>
        </authorList>
    </citation>
    <scope>NUCLEOTIDE SEQUENCE [LARGE SCALE GENOMIC DNA]</scope>
</reference>
<dbReference type="InterPro" id="IPR036322">
    <property type="entry name" value="WD40_repeat_dom_sf"/>
</dbReference>
<dbReference type="Gene3D" id="2.130.10.10">
    <property type="entry name" value="YVTN repeat-like/Quinoprotein amine dehydrogenase"/>
    <property type="match status" value="1"/>
</dbReference>
<feature type="region of interest" description="Disordered" evidence="12">
    <location>
        <begin position="1"/>
        <end position="84"/>
    </location>
</feature>
<dbReference type="GO" id="GO:0005829">
    <property type="term" value="C:cytosol"/>
    <property type="evidence" value="ECO:0007669"/>
    <property type="project" value="TreeGrafter"/>
</dbReference>
<evidence type="ECO:0000256" key="6">
    <source>
        <dbReference type="ARBA" id="ARBA00022723"/>
    </source>
</evidence>
<feature type="compositionally biased region" description="Polar residues" evidence="12">
    <location>
        <begin position="1064"/>
        <end position="1077"/>
    </location>
</feature>
<dbReference type="PANTHER" id="PTHR46200">
    <property type="entry name" value="GATOR COMPLEX PROTEIN WDR24"/>
    <property type="match status" value="1"/>
</dbReference>
<sequence length="1295" mass="142833">MSRSRSPSVNETSITTGSRLPSPLSRFSLHKPFQQLSGSGGSFHGTSPKTKTQPRYPIGGFPPSMDSLKEYDSSGSGSASTKNWKSYVNPGQIKSTGLKYSLQVSKELSSIDKINDPQRKAVMIAGKNHLGLYDFQNDSKELRCVHDFLSNSKKTSTTIRGTKKISTISDVKAGFHNHKNYVAICGTSNSVSIYDINRASSAEGSLATVLSKHTRSINSVDFNMSQSSLIISGGQDGCVKVWDLRSSQGGKNKSDISINSGSDSVRDVKWMPSFDFAGYDNSTGTANGGHRFASIHDSGLLLTYDLRQPSQAEKRINAHSGPGLCLSWHPNFEYIMTGGRDGKCCLWNVGGKNQNVPVGGNAHHSNSFASSNASSLLTPGYSMNSPMIAPDVVINTAHPLTKLKFQPSSVDNVFNSVIALSSLGENSDVSLYSLSRAFIPKNILTTTTPSCGFVWWDENSIFNIDKQNIITGWDLSQEPIALDNLRKNVVSWRDIEGDGMLFFVQDKGGYELNQGSSSQANHASSQSKVSSTSVHNMLSNSALRHNSSTTSFPALSSHHGSSATFGDRPSFPRTGTSYNNKSIYNQTFGSFNSQHNQHHNSIASISSSSTTPELFTEQLSPQLVSLDLPQILNSIMSSRTKNTAKTSNLAELSALKESPVEVFKFLARELKFSYMRESLDVKNEGKSDAITPQSEVAQSDDDIDIKTHLINRFGLAEDNTWTKFIRKGIAHEKENTKTENNDTAGAKEQVEPESLRSDASLDDYLGKLETPVQPKQQTVADESNISEVKQRIEHLIELISMCDHNAETYLYVKDLGNFKTWMMMRDALLWDLKQIAEKSKLEITGPFSSVPWEDTDSAGGTLAMRKPSVASEYSSFSASEIASDTRSQSLVKNRDSFLSGTSPKAVSGSDMRARMDSSFSEEKATGSSIERETTNLKHSSLAASLDELRIRKSIDGDNDESAIEDDDDDQNIDSRSILRGSPVSHENSMPILPKTGRKISFIDNFISTLRSPRGGHYDFEAERNRTSNSLSTKKSSQLSYSSSFSGAVPKRHVDSSPKREVHSTAANDLSTSPNQRSGDFMATKNGPKYKLKAKNSKISQMLKGRRKSETAPPWDSARLIKKIFEQSVETGNVLLTITIILLFQTTFHITSTLVVKDALAEFLNLLHKYELFEIAADLLKFCPWEDILGSGTGQCTVRIYCERCKKLLVNERSKEKFTEQWQQTGNSDAMQKFGYWYCDSCCRRNTLCVICERPLKKLALCILNCGHEGHFECMQKWFMEEEMDGCPSGCSGTLI</sequence>
<evidence type="ECO:0000256" key="7">
    <source>
        <dbReference type="ARBA" id="ARBA00022737"/>
    </source>
</evidence>
<dbReference type="SMART" id="SM00320">
    <property type="entry name" value="WD40"/>
    <property type="match status" value="5"/>
</dbReference>
<proteinExistence type="inferred from homology"/>
<dbReference type="GO" id="GO:0008270">
    <property type="term" value="F:zinc ion binding"/>
    <property type="evidence" value="ECO:0007669"/>
    <property type="project" value="UniProtKB-KW"/>
</dbReference>
<feature type="compositionally biased region" description="Polar residues" evidence="12">
    <location>
        <begin position="73"/>
        <end position="84"/>
    </location>
</feature>
<dbReference type="PROSITE" id="PS50089">
    <property type="entry name" value="ZF_RING_2"/>
    <property type="match status" value="1"/>
</dbReference>
<feature type="compositionally biased region" description="Basic and acidic residues" evidence="12">
    <location>
        <begin position="911"/>
        <end position="935"/>
    </location>
</feature>
<evidence type="ECO:0000313" key="15">
    <source>
        <dbReference type="Proteomes" id="UP000189911"/>
    </source>
</evidence>
<keyword evidence="7" id="KW-0677">Repeat</keyword>
<dbReference type="PROSITE" id="PS50294">
    <property type="entry name" value="WD_REPEATS_REGION"/>
    <property type="match status" value="2"/>
</dbReference>
<dbReference type="InterPro" id="IPR001680">
    <property type="entry name" value="WD40_rpt"/>
</dbReference>
<feature type="compositionally biased region" description="Low complexity" evidence="12">
    <location>
        <begin position="1026"/>
        <end position="1045"/>
    </location>
</feature>
<feature type="compositionally biased region" description="Polar residues" evidence="12">
    <location>
        <begin position="44"/>
        <end position="53"/>
    </location>
</feature>
<feature type="compositionally biased region" description="Polar residues" evidence="12">
    <location>
        <begin position="893"/>
        <end position="904"/>
    </location>
</feature>
<evidence type="ECO:0000256" key="4">
    <source>
        <dbReference type="ARBA" id="ARBA00022554"/>
    </source>
</evidence>
<accession>A0A1G4K5M4</accession>
<evidence type="ECO:0000256" key="11">
    <source>
        <dbReference type="PROSITE-ProRule" id="PRU00221"/>
    </source>
</evidence>
<feature type="compositionally biased region" description="Basic and acidic residues" evidence="12">
    <location>
        <begin position="1015"/>
        <end position="1025"/>
    </location>
</feature>
<feature type="compositionally biased region" description="Polar residues" evidence="12">
    <location>
        <begin position="549"/>
        <end position="564"/>
    </location>
</feature>
<gene>
    <name evidence="14" type="ORF">LANO_0F00826G</name>
</gene>
<dbReference type="OrthoDB" id="60955at2759"/>
<dbReference type="Pfam" id="PF17120">
    <property type="entry name" value="zf-RING_16"/>
    <property type="match status" value="1"/>
</dbReference>
<evidence type="ECO:0000256" key="10">
    <source>
        <dbReference type="PROSITE-ProRule" id="PRU00175"/>
    </source>
</evidence>
<feature type="compositionally biased region" description="Basic and acidic residues" evidence="12">
    <location>
        <begin position="1051"/>
        <end position="1062"/>
    </location>
</feature>
<dbReference type="GO" id="GO:0061700">
    <property type="term" value="C:GATOR2 complex"/>
    <property type="evidence" value="ECO:0007669"/>
    <property type="project" value="TreeGrafter"/>
</dbReference>
<dbReference type="InterPro" id="IPR019775">
    <property type="entry name" value="WD40_repeat_CS"/>
</dbReference>
<feature type="region of interest" description="Disordered" evidence="12">
    <location>
        <begin position="893"/>
        <end position="935"/>
    </location>
</feature>
<dbReference type="GO" id="GO:0016239">
    <property type="term" value="P:positive regulation of macroautophagy"/>
    <property type="evidence" value="ECO:0007669"/>
    <property type="project" value="TreeGrafter"/>
</dbReference>
<keyword evidence="5 11" id="KW-0853">WD repeat</keyword>